<sequence>MRFHSLPKSKRYPENDGEYAVVLERYNTVLDELFADEDVYVVRPVWTAEPGVPAHAPGAGYWRTLPTVEDPDPEYATYSHLFVGRRPWRLGCIDGLLRAVADDEVAGVLVTDVRMERIHHPYDGGADVFVRTPAERDRLRNRHAGWLSSHPAGL</sequence>
<dbReference type="Pfam" id="PF13021">
    <property type="entry name" value="DUF3885"/>
    <property type="match status" value="1"/>
</dbReference>
<evidence type="ECO:0000259" key="1">
    <source>
        <dbReference type="Pfam" id="PF13021"/>
    </source>
</evidence>
<organism evidence="2 3">
    <name type="scientific">Streptomyces smyrnaeus</name>
    <dbReference type="NCBI Taxonomy" id="1387713"/>
    <lineage>
        <taxon>Bacteria</taxon>
        <taxon>Bacillati</taxon>
        <taxon>Actinomycetota</taxon>
        <taxon>Actinomycetes</taxon>
        <taxon>Kitasatosporales</taxon>
        <taxon>Streptomycetaceae</taxon>
        <taxon>Streptomyces</taxon>
    </lineage>
</organism>
<proteinExistence type="predicted"/>
<evidence type="ECO:0000313" key="2">
    <source>
        <dbReference type="EMBL" id="MBO8200950.1"/>
    </source>
</evidence>
<protein>
    <recommendedName>
        <fullName evidence="1">DUF3885 domain-containing protein</fullName>
    </recommendedName>
</protein>
<comment type="caution">
    <text evidence="2">The sequence shown here is derived from an EMBL/GenBank/DDBJ whole genome shotgun (WGS) entry which is preliminary data.</text>
</comment>
<name>A0ABS3Y048_9ACTN</name>
<dbReference type="Proteomes" id="UP000721954">
    <property type="component" value="Unassembled WGS sequence"/>
</dbReference>
<keyword evidence="3" id="KW-1185">Reference proteome</keyword>
<evidence type="ECO:0000313" key="3">
    <source>
        <dbReference type="Proteomes" id="UP000721954"/>
    </source>
</evidence>
<dbReference type="EMBL" id="JAFFZM010000013">
    <property type="protein sequence ID" value="MBO8200950.1"/>
    <property type="molecule type" value="Genomic_DNA"/>
</dbReference>
<accession>A0ABS3Y048</accession>
<reference evidence="2 3" key="1">
    <citation type="submission" date="2021-02" db="EMBL/GenBank/DDBJ databases">
        <title>Streptomyces spirodelae sp. nov., isolated from duckweed.</title>
        <authorList>
            <person name="Saimee Y."/>
            <person name="Duangmal K."/>
        </authorList>
    </citation>
    <scope>NUCLEOTIDE SEQUENCE [LARGE SCALE GENOMIC DNA]</scope>
    <source>
        <strain evidence="2 3">DSM 42105</strain>
    </source>
</reference>
<dbReference type="InterPro" id="IPR024976">
    <property type="entry name" value="DUF3885"/>
</dbReference>
<feature type="domain" description="DUF3885" evidence="1">
    <location>
        <begin position="2"/>
        <end position="151"/>
    </location>
</feature>
<gene>
    <name evidence="2" type="ORF">JW613_21950</name>
</gene>